<feature type="domain" description="NAD(P)-binding" evidence="1">
    <location>
        <begin position="7"/>
        <end position="192"/>
    </location>
</feature>
<gene>
    <name evidence="2" type="ORF">SAMN04490247_1857</name>
</gene>
<dbReference type="EMBL" id="FNEV01000005">
    <property type="protein sequence ID" value="SDJ42490.1"/>
    <property type="molecule type" value="Genomic_DNA"/>
</dbReference>
<dbReference type="OrthoDB" id="9785372at2"/>
<dbReference type="AlphaFoldDB" id="A0A1G8TP77"/>
<accession>A0A1G8TP77</accession>
<dbReference type="InterPro" id="IPR016040">
    <property type="entry name" value="NAD(P)-bd_dom"/>
</dbReference>
<keyword evidence="3" id="KW-1185">Reference proteome</keyword>
<name>A0A1G8TP77_9BACI</name>
<dbReference type="SUPFAM" id="SSF51735">
    <property type="entry name" value="NAD(P)-binding Rossmann-fold domains"/>
    <property type="match status" value="1"/>
</dbReference>
<dbReference type="InterPro" id="IPR036291">
    <property type="entry name" value="NAD(P)-bd_dom_sf"/>
</dbReference>
<dbReference type="InterPro" id="IPR051606">
    <property type="entry name" value="Polyketide_Oxido-like"/>
</dbReference>
<reference evidence="3" key="1">
    <citation type="submission" date="2016-10" db="EMBL/GenBank/DDBJ databases">
        <authorList>
            <person name="Varghese N."/>
            <person name="Submissions S."/>
        </authorList>
    </citation>
    <scope>NUCLEOTIDE SEQUENCE [LARGE SCALE GENOMIC DNA]</scope>
    <source>
        <strain evidence="3">DSM 4771</strain>
    </source>
</reference>
<evidence type="ECO:0000259" key="1">
    <source>
        <dbReference type="Pfam" id="PF13460"/>
    </source>
</evidence>
<dbReference type="PANTHER" id="PTHR43355:SF2">
    <property type="entry name" value="FLAVIN REDUCTASE (NADPH)"/>
    <property type="match status" value="1"/>
</dbReference>
<evidence type="ECO:0000313" key="2">
    <source>
        <dbReference type="EMBL" id="SDJ42490.1"/>
    </source>
</evidence>
<organism evidence="2 3">
    <name type="scientific">Salimicrobium halophilum</name>
    <dbReference type="NCBI Taxonomy" id="86666"/>
    <lineage>
        <taxon>Bacteria</taxon>
        <taxon>Bacillati</taxon>
        <taxon>Bacillota</taxon>
        <taxon>Bacilli</taxon>
        <taxon>Bacillales</taxon>
        <taxon>Bacillaceae</taxon>
        <taxon>Salimicrobium</taxon>
    </lineage>
</organism>
<dbReference type="Gene3D" id="3.40.50.720">
    <property type="entry name" value="NAD(P)-binding Rossmann-like Domain"/>
    <property type="match status" value="1"/>
</dbReference>
<dbReference type="Pfam" id="PF13460">
    <property type="entry name" value="NAD_binding_10"/>
    <property type="match status" value="1"/>
</dbReference>
<dbReference type="PANTHER" id="PTHR43355">
    <property type="entry name" value="FLAVIN REDUCTASE (NADPH)"/>
    <property type="match status" value="1"/>
</dbReference>
<proteinExistence type="predicted"/>
<protein>
    <submittedName>
        <fullName evidence="2">Putative NADH-flavin reductase</fullName>
    </submittedName>
</protein>
<evidence type="ECO:0000313" key="3">
    <source>
        <dbReference type="Proteomes" id="UP000199225"/>
    </source>
</evidence>
<dbReference type="RefSeq" id="WP_093193586.1">
    <property type="nucleotide sequence ID" value="NZ_FNEV01000005.1"/>
</dbReference>
<sequence length="206" mass="22815">MDIAILGATGRVGSAVANALAKEHNVTALVRNMDKAHQMLDSDISLIEGDVLDEQSLTQALVNKDVVFSGLSTDKTTTLSESIPEVIRIMKENGVPRIITIGTAGILNSRTEEGKLRYETNESKRRLTFAAEEHEKVFRTLAEEDREWIILCPTYLPDEQTQGPLREEIDYLPEEGKKAPVQDVADIAIREILSPSYKNVRVGLAL</sequence>
<dbReference type="GO" id="GO:0016646">
    <property type="term" value="F:oxidoreductase activity, acting on the CH-NH group of donors, NAD or NADP as acceptor"/>
    <property type="evidence" value="ECO:0007669"/>
    <property type="project" value="TreeGrafter"/>
</dbReference>
<dbReference type="Proteomes" id="UP000199225">
    <property type="component" value="Unassembled WGS sequence"/>
</dbReference>
<dbReference type="STRING" id="86666.SAMN04490247_1857"/>